<name>A0A9D1NYT6_9FIRM</name>
<reference evidence="2" key="2">
    <citation type="journal article" date="2021" name="PeerJ">
        <title>Extensive microbial diversity within the chicken gut microbiome revealed by metagenomics and culture.</title>
        <authorList>
            <person name="Gilroy R."/>
            <person name="Ravi A."/>
            <person name="Getino M."/>
            <person name="Pursley I."/>
            <person name="Horton D.L."/>
            <person name="Alikhan N.F."/>
            <person name="Baker D."/>
            <person name="Gharbi K."/>
            <person name="Hall N."/>
            <person name="Watson M."/>
            <person name="Adriaenssens E.M."/>
            <person name="Foster-Nyarko E."/>
            <person name="Jarju S."/>
            <person name="Secka A."/>
            <person name="Antonio M."/>
            <person name="Oren A."/>
            <person name="Chaudhuri R.R."/>
            <person name="La Ragione R."/>
            <person name="Hildebrand F."/>
            <person name="Pallen M.J."/>
        </authorList>
    </citation>
    <scope>NUCLEOTIDE SEQUENCE</scope>
    <source>
        <strain evidence="2">ChiBcec6-7307</strain>
    </source>
</reference>
<reference evidence="2" key="1">
    <citation type="submission" date="2020-10" db="EMBL/GenBank/DDBJ databases">
        <authorList>
            <person name="Gilroy R."/>
        </authorList>
    </citation>
    <scope>NUCLEOTIDE SEQUENCE</scope>
    <source>
        <strain evidence="2">ChiBcec6-7307</strain>
    </source>
</reference>
<keyword evidence="1" id="KW-0812">Transmembrane</keyword>
<feature type="transmembrane region" description="Helical" evidence="1">
    <location>
        <begin position="7"/>
        <end position="31"/>
    </location>
</feature>
<protein>
    <submittedName>
        <fullName evidence="2">Uncharacterized protein</fullName>
    </submittedName>
</protein>
<gene>
    <name evidence="2" type="ORF">IAC80_00850</name>
</gene>
<evidence type="ECO:0000313" key="2">
    <source>
        <dbReference type="EMBL" id="HIV22463.1"/>
    </source>
</evidence>
<organism evidence="2 3">
    <name type="scientific">Candidatus Merdiplasma excrementigallinarum</name>
    <dbReference type="NCBI Taxonomy" id="2840864"/>
    <lineage>
        <taxon>Bacteria</taxon>
        <taxon>Bacillati</taxon>
        <taxon>Bacillota</taxon>
        <taxon>Clostridia</taxon>
        <taxon>Lachnospirales</taxon>
        <taxon>Lachnospiraceae</taxon>
        <taxon>Lachnospiraceae incertae sedis</taxon>
        <taxon>Candidatus Merdiplasma</taxon>
    </lineage>
</organism>
<keyword evidence="1" id="KW-0472">Membrane</keyword>
<dbReference type="Proteomes" id="UP000886889">
    <property type="component" value="Unassembled WGS sequence"/>
</dbReference>
<evidence type="ECO:0000313" key="3">
    <source>
        <dbReference type="Proteomes" id="UP000886889"/>
    </source>
</evidence>
<keyword evidence="1" id="KW-1133">Transmembrane helix</keyword>
<dbReference type="EMBL" id="DVOS01000011">
    <property type="protein sequence ID" value="HIV22463.1"/>
    <property type="molecule type" value="Genomic_DNA"/>
</dbReference>
<dbReference type="AlphaFoldDB" id="A0A9D1NYT6"/>
<proteinExistence type="predicted"/>
<evidence type="ECO:0000256" key="1">
    <source>
        <dbReference type="SAM" id="Phobius"/>
    </source>
</evidence>
<feature type="transmembrane region" description="Helical" evidence="1">
    <location>
        <begin position="37"/>
        <end position="59"/>
    </location>
</feature>
<sequence>MKTFKRAVAWVGIILLLGIYLVTFLLGIFGSEATKDMFMACLVCSVVIPCLMYAMLLIARILENKNNKADKPS</sequence>
<comment type="caution">
    <text evidence="2">The sequence shown here is derived from an EMBL/GenBank/DDBJ whole genome shotgun (WGS) entry which is preliminary data.</text>
</comment>
<accession>A0A9D1NYT6</accession>